<protein>
    <recommendedName>
        <fullName evidence="3">Sel1 repeat family protein</fullName>
    </recommendedName>
</protein>
<proteinExistence type="predicted"/>
<organism evidence="1 2">
    <name type="scientific">Pseudochelatococcus lubricantis</name>
    <dbReference type="NCBI Taxonomy" id="1538102"/>
    <lineage>
        <taxon>Bacteria</taxon>
        <taxon>Pseudomonadati</taxon>
        <taxon>Pseudomonadota</taxon>
        <taxon>Alphaproteobacteria</taxon>
        <taxon>Hyphomicrobiales</taxon>
        <taxon>Chelatococcaceae</taxon>
        <taxon>Pseudochelatococcus</taxon>
    </lineage>
</organism>
<dbReference type="PANTHER" id="PTHR11102">
    <property type="entry name" value="SEL-1-LIKE PROTEIN"/>
    <property type="match status" value="1"/>
</dbReference>
<evidence type="ECO:0000313" key="1">
    <source>
        <dbReference type="EMBL" id="NIJ57862.1"/>
    </source>
</evidence>
<dbReference type="SUPFAM" id="SSF81901">
    <property type="entry name" value="HCP-like"/>
    <property type="match status" value="5"/>
</dbReference>
<dbReference type="Gene3D" id="1.25.40.10">
    <property type="entry name" value="Tetratricopeptide repeat domain"/>
    <property type="match status" value="3"/>
</dbReference>
<dbReference type="RefSeq" id="WP_166950881.1">
    <property type="nucleotide sequence ID" value="NZ_JAASQI010000003.1"/>
</dbReference>
<name>A0ABX0UY56_9HYPH</name>
<accession>A0ABX0UY56</accession>
<gene>
    <name evidence="1" type="ORF">FHS82_001698</name>
</gene>
<dbReference type="SMART" id="SM00671">
    <property type="entry name" value="SEL1"/>
    <property type="match status" value="9"/>
</dbReference>
<comment type="caution">
    <text evidence="1">The sequence shown here is derived from an EMBL/GenBank/DDBJ whole genome shotgun (WGS) entry which is preliminary data.</text>
</comment>
<dbReference type="PANTHER" id="PTHR11102:SF160">
    <property type="entry name" value="ERAD-ASSOCIATED E3 UBIQUITIN-PROTEIN LIGASE COMPONENT HRD3"/>
    <property type="match status" value="1"/>
</dbReference>
<evidence type="ECO:0008006" key="3">
    <source>
        <dbReference type="Google" id="ProtNLM"/>
    </source>
</evidence>
<dbReference type="Proteomes" id="UP001429580">
    <property type="component" value="Unassembled WGS sequence"/>
</dbReference>
<reference evidence="1 2" key="1">
    <citation type="submission" date="2020-03" db="EMBL/GenBank/DDBJ databases">
        <title>Genomic Encyclopedia of Type Strains, Phase IV (KMG-IV): sequencing the most valuable type-strain genomes for metagenomic binning, comparative biology and taxonomic classification.</title>
        <authorList>
            <person name="Goeker M."/>
        </authorList>
    </citation>
    <scope>NUCLEOTIDE SEQUENCE [LARGE SCALE GENOMIC DNA]</scope>
    <source>
        <strain evidence="1 2">DSM 103870</strain>
    </source>
</reference>
<dbReference type="EMBL" id="JAASQI010000003">
    <property type="protein sequence ID" value="NIJ57862.1"/>
    <property type="molecule type" value="Genomic_DNA"/>
</dbReference>
<dbReference type="Pfam" id="PF08238">
    <property type="entry name" value="Sel1"/>
    <property type="match status" value="8"/>
</dbReference>
<dbReference type="InterPro" id="IPR011990">
    <property type="entry name" value="TPR-like_helical_dom_sf"/>
</dbReference>
<keyword evidence="2" id="KW-1185">Reference proteome</keyword>
<dbReference type="InterPro" id="IPR050767">
    <property type="entry name" value="Sel1_AlgK"/>
</dbReference>
<dbReference type="InterPro" id="IPR006597">
    <property type="entry name" value="Sel1-like"/>
</dbReference>
<sequence length="934" mass="95802">MNATAPFSGGGIRLLVLAAAGAALFAGVPAPRAQQAEPRETTASAQAFLRTPPKRDYAKVCRKIPRPQPPAVDWTKWDGRDTTVPPERMLADAGRYAAGGADVARDRALARRMLDHLAARSTAATPEAKRQLALSLTDPAAGPVDLKRAETLLQEASAALRTGAALTLGRLYRTGALPAPDPDAAARYLGIAASQGDPAAALQLAALYATPGAAQPFDNAARHFLTLAVIGVQTALAGGDCSVLTDVGDFLLGVEGDAGAAAAARWYEVGAGVGDADAAARLASLHETGRGLPKDTAKALELWELAARQGSVRAMTAAARLHLAAGRDTPSAQQLLSRAVLAQEPDALLLAVRYHRGDFTGKADPVALAASLDNAAAAPSPAVEALSAQAFAYRTGRGVTADEARAGAIYERLGAMGSPEADVAYADYLLDQGLDLREAAARLTRAAGAGQPAALYTLSEIGRCVPGAASPEEAASLLARAADAGNAAALRRLARSAADAGDGAAARGWLDKAAALGDRRAMVELAVLIDGGVAQEEEAVRFAARAAAPGDGVVPGRLALADAYFAARLPSKPGDGDRLLATVAESGNGDVDLRLAKRLLAHTPVDDAARAQAIGRLAAAAGAGNGEAMLALYRLGEGVADKTGVPAGEWLLRAAERGEADALAALPDDEAAVRRVLAGVGQRIVCDPRALALAAGLYARFPDGGAARAEALLRQAERIAAERPRQLFGLGELYASGAATGAPDTARAIRLFERAAAAGHPKAATLLGDLHANQHGAEAAKWYRLGALAGQPAAVRGLVVLAGRDASDASETALAALREAAGNGVPSALNAYGTLLLTLQPERGQEGVALLTQAAETGDVTAMKSLARLYAAGLNGGRVSADEATRWTRRAAEAGDPEAMYQYGLALDLGFGVKADRQSAMRWQKRAHDNGYIR</sequence>
<evidence type="ECO:0000313" key="2">
    <source>
        <dbReference type="Proteomes" id="UP001429580"/>
    </source>
</evidence>